<dbReference type="AlphaFoldDB" id="A0A8T2NKX6"/>
<name>A0A8T2NKX6_9TELE</name>
<reference evidence="1" key="1">
    <citation type="thesis" date="2021" institute="BYU ScholarsArchive" country="Provo, UT, USA">
        <title>Applications of and Algorithms for Genome Assembly and Genomic Analyses with an Emphasis on Marine Teleosts.</title>
        <authorList>
            <person name="Pickett B.D."/>
        </authorList>
    </citation>
    <scope>NUCLEOTIDE SEQUENCE</scope>
    <source>
        <strain evidence="1">HI-2016</strain>
    </source>
</reference>
<organism evidence="1 2">
    <name type="scientific">Albula glossodonta</name>
    <name type="common">roundjaw bonefish</name>
    <dbReference type="NCBI Taxonomy" id="121402"/>
    <lineage>
        <taxon>Eukaryota</taxon>
        <taxon>Metazoa</taxon>
        <taxon>Chordata</taxon>
        <taxon>Craniata</taxon>
        <taxon>Vertebrata</taxon>
        <taxon>Euteleostomi</taxon>
        <taxon>Actinopterygii</taxon>
        <taxon>Neopterygii</taxon>
        <taxon>Teleostei</taxon>
        <taxon>Albuliformes</taxon>
        <taxon>Albulidae</taxon>
        <taxon>Albula</taxon>
    </lineage>
</organism>
<dbReference type="EMBL" id="JAFBMS010000038">
    <property type="protein sequence ID" value="KAG9341035.1"/>
    <property type="molecule type" value="Genomic_DNA"/>
</dbReference>
<evidence type="ECO:0000313" key="2">
    <source>
        <dbReference type="Proteomes" id="UP000824540"/>
    </source>
</evidence>
<proteinExistence type="predicted"/>
<dbReference type="OrthoDB" id="10015560at2759"/>
<accession>A0A8T2NKX6</accession>
<dbReference type="Gene3D" id="1.20.1070.10">
    <property type="entry name" value="Rhodopsin 7-helix transmembrane proteins"/>
    <property type="match status" value="1"/>
</dbReference>
<feature type="non-terminal residue" evidence="1">
    <location>
        <position position="109"/>
    </location>
</feature>
<protein>
    <recommendedName>
        <fullName evidence="3">G-protein coupled receptors family 1 profile domain-containing protein</fullName>
    </recommendedName>
</protein>
<keyword evidence="2" id="KW-1185">Reference proteome</keyword>
<evidence type="ECO:0000313" key="1">
    <source>
        <dbReference type="EMBL" id="KAG9341035.1"/>
    </source>
</evidence>
<dbReference type="SUPFAM" id="SSF81321">
    <property type="entry name" value="Family A G protein-coupled receptor-like"/>
    <property type="match status" value="1"/>
</dbReference>
<comment type="caution">
    <text evidence="1">The sequence shown here is derived from an EMBL/GenBank/DDBJ whole genome shotgun (WGS) entry which is preliminary data.</text>
</comment>
<sequence>LVGIFLNGLTLVSFLKIRELRTPSNFLVFSLAMADIGICMNATVAAFSSFLRSGFETKDVGERRVDLQGALVSDMKLYNVQTSRSDQNLVCFLMDADDLLVNNKQRERA</sequence>
<dbReference type="Proteomes" id="UP000824540">
    <property type="component" value="Unassembled WGS sequence"/>
</dbReference>
<evidence type="ECO:0008006" key="3">
    <source>
        <dbReference type="Google" id="ProtNLM"/>
    </source>
</evidence>
<gene>
    <name evidence="1" type="ORF">JZ751_019789</name>
</gene>